<gene>
    <name evidence="4" type="ORF">D7I44_03160</name>
</gene>
<dbReference type="Pfam" id="PF02230">
    <property type="entry name" value="Abhydrolase_2"/>
    <property type="match status" value="1"/>
</dbReference>
<evidence type="ECO:0000256" key="2">
    <source>
        <dbReference type="ARBA" id="ARBA00022801"/>
    </source>
</evidence>
<dbReference type="Gene3D" id="3.40.50.1820">
    <property type="entry name" value="alpha/beta hydrolase"/>
    <property type="match status" value="1"/>
</dbReference>
<organism evidence="4 5">
    <name type="scientific">Gryllotalpicola protaetiae</name>
    <dbReference type="NCBI Taxonomy" id="2419771"/>
    <lineage>
        <taxon>Bacteria</taxon>
        <taxon>Bacillati</taxon>
        <taxon>Actinomycetota</taxon>
        <taxon>Actinomycetes</taxon>
        <taxon>Micrococcales</taxon>
        <taxon>Microbacteriaceae</taxon>
        <taxon>Gryllotalpicola</taxon>
    </lineage>
</organism>
<dbReference type="EMBL" id="CP032624">
    <property type="protein sequence ID" value="AYG02620.1"/>
    <property type="molecule type" value="Genomic_DNA"/>
</dbReference>
<dbReference type="GO" id="GO:0016787">
    <property type="term" value="F:hydrolase activity"/>
    <property type="evidence" value="ECO:0007669"/>
    <property type="project" value="UniProtKB-KW"/>
</dbReference>
<dbReference type="PANTHER" id="PTHR10655:SF17">
    <property type="entry name" value="LYSOPHOSPHOLIPASE-LIKE PROTEIN 1"/>
    <property type="match status" value="1"/>
</dbReference>
<keyword evidence="5" id="KW-1185">Reference proteome</keyword>
<dbReference type="Proteomes" id="UP000275069">
    <property type="component" value="Chromosome"/>
</dbReference>
<dbReference type="InterPro" id="IPR029058">
    <property type="entry name" value="AB_hydrolase_fold"/>
</dbReference>
<dbReference type="KEGG" id="gry:D7I44_03160"/>
<feature type="domain" description="Phospholipase/carboxylesterase/thioesterase" evidence="3">
    <location>
        <begin position="21"/>
        <end position="208"/>
    </location>
</feature>
<keyword evidence="2" id="KW-0378">Hydrolase</keyword>
<dbReference type="SUPFAM" id="SSF53474">
    <property type="entry name" value="alpha/beta-Hydrolases"/>
    <property type="match status" value="1"/>
</dbReference>
<proteinExistence type="inferred from homology"/>
<dbReference type="RefSeq" id="WP_120788154.1">
    <property type="nucleotide sequence ID" value="NZ_CP032624.1"/>
</dbReference>
<reference evidence="4 5" key="1">
    <citation type="submission" date="2018-09" db="EMBL/GenBank/DDBJ databases">
        <title>Genome sequencing of strain 2DFW10M-5.</title>
        <authorList>
            <person name="Heo J."/>
            <person name="Kim S.-J."/>
            <person name="Kwon S.-W."/>
        </authorList>
    </citation>
    <scope>NUCLEOTIDE SEQUENCE [LARGE SCALE GENOMIC DNA]</scope>
    <source>
        <strain evidence="4 5">2DFW10M-5</strain>
    </source>
</reference>
<dbReference type="InterPro" id="IPR050565">
    <property type="entry name" value="LYPA1-2/EST-like"/>
</dbReference>
<sequence>MPAIDPQHVLWSHPADERAGRPLLVLMHGWSYDEHHLFALRTRLPDDLVVASVRSNLPEAGGFAWFPSRGNPIGDPQPAIANHAAASVVDWLTSLPRAATVGVGGFSQGGAMALQVMRLAPDIVDYAVNLAGFVVDDVQPGDAVLASRPRPVFWGHGAHDGVIPPSAVARTERWTSTHADAQVRVYAGLGHDVAGREVDDLAVFVEAHYRPAPESVRR</sequence>
<accession>A0A387BNK5</accession>
<evidence type="ECO:0000313" key="4">
    <source>
        <dbReference type="EMBL" id="AYG02620.1"/>
    </source>
</evidence>
<name>A0A387BNK5_9MICO</name>
<dbReference type="InterPro" id="IPR003140">
    <property type="entry name" value="PLipase/COase/thioEstase"/>
</dbReference>
<evidence type="ECO:0000256" key="1">
    <source>
        <dbReference type="ARBA" id="ARBA00006499"/>
    </source>
</evidence>
<evidence type="ECO:0000313" key="5">
    <source>
        <dbReference type="Proteomes" id="UP000275069"/>
    </source>
</evidence>
<evidence type="ECO:0000259" key="3">
    <source>
        <dbReference type="Pfam" id="PF02230"/>
    </source>
</evidence>
<dbReference type="PANTHER" id="PTHR10655">
    <property type="entry name" value="LYSOPHOSPHOLIPASE-RELATED"/>
    <property type="match status" value="1"/>
</dbReference>
<dbReference type="OrthoDB" id="9780848at2"/>
<comment type="similarity">
    <text evidence="1">Belongs to the AB hydrolase superfamily. AB hydrolase 2 family.</text>
</comment>
<dbReference type="AlphaFoldDB" id="A0A387BNK5"/>
<protein>
    <submittedName>
        <fullName evidence="4">Phospholipase</fullName>
    </submittedName>
</protein>